<dbReference type="InterPro" id="IPR048334">
    <property type="entry name" value="Pellino_FHA"/>
</dbReference>
<dbReference type="GO" id="GO:0000209">
    <property type="term" value="P:protein polyubiquitination"/>
    <property type="evidence" value="ECO:0007669"/>
    <property type="project" value="InterPro"/>
</dbReference>
<reference evidence="5" key="1">
    <citation type="submission" date="2020-10" db="EMBL/GenBank/DDBJ databases">
        <authorList>
            <person name="Kikuchi T."/>
        </authorList>
    </citation>
    <scope>NUCLEOTIDE SEQUENCE</scope>
    <source>
        <strain evidence="5">NKZ352</strain>
    </source>
</reference>
<evidence type="ECO:0000256" key="1">
    <source>
        <dbReference type="ARBA" id="ARBA00005639"/>
    </source>
</evidence>
<comment type="caution">
    <text evidence="5">The sequence shown here is derived from an EMBL/GenBank/DDBJ whole genome shotgun (WGS) entry which is preliminary data.</text>
</comment>
<evidence type="ECO:0000313" key="5">
    <source>
        <dbReference type="EMBL" id="CAD6186764.1"/>
    </source>
</evidence>
<keyword evidence="2" id="KW-0597">Phosphoprotein</keyword>
<dbReference type="GO" id="GO:0008592">
    <property type="term" value="P:regulation of Toll signaling pathway"/>
    <property type="evidence" value="ECO:0007669"/>
    <property type="project" value="InterPro"/>
</dbReference>
<dbReference type="Proteomes" id="UP000835052">
    <property type="component" value="Unassembled WGS sequence"/>
</dbReference>
<dbReference type="PANTHER" id="PTHR12098:SF2">
    <property type="entry name" value="PROTEIN PELLINO"/>
    <property type="match status" value="1"/>
</dbReference>
<accession>A0A8S1GUM1</accession>
<dbReference type="PANTHER" id="PTHR12098">
    <property type="entry name" value="E3 UBIQUITIN-PROTEIN LIGASE PELLINO-RELATED"/>
    <property type="match status" value="1"/>
</dbReference>
<dbReference type="AlphaFoldDB" id="A0A8S1GUM1"/>
<evidence type="ECO:0000313" key="6">
    <source>
        <dbReference type="Proteomes" id="UP000835052"/>
    </source>
</evidence>
<name>A0A8S1GUM1_9PELO</name>
<evidence type="ECO:0000259" key="3">
    <source>
        <dbReference type="Pfam" id="PF04710"/>
    </source>
</evidence>
<evidence type="ECO:0000256" key="2">
    <source>
        <dbReference type="ARBA" id="ARBA00022553"/>
    </source>
</evidence>
<proteinExistence type="inferred from homology"/>
<evidence type="ECO:0008006" key="7">
    <source>
        <dbReference type="Google" id="ProtNLM"/>
    </source>
</evidence>
<dbReference type="Pfam" id="PF04710">
    <property type="entry name" value="Pellino_FHA"/>
    <property type="match status" value="1"/>
</dbReference>
<comment type="similarity">
    <text evidence="1">Belongs to the pellino family.</text>
</comment>
<dbReference type="GO" id="GO:0061630">
    <property type="term" value="F:ubiquitin protein ligase activity"/>
    <property type="evidence" value="ECO:0007669"/>
    <property type="project" value="InterPro"/>
</dbReference>
<feature type="domain" description="Pellino FHA" evidence="3">
    <location>
        <begin position="76"/>
        <end position="286"/>
    </location>
</feature>
<keyword evidence="6" id="KW-1185">Reference proteome</keyword>
<dbReference type="Pfam" id="PF20723">
    <property type="entry name" value="Pellino_RING"/>
    <property type="match status" value="1"/>
</dbReference>
<evidence type="ECO:0000259" key="4">
    <source>
        <dbReference type="Pfam" id="PF20723"/>
    </source>
</evidence>
<gene>
    <name evidence="5" type="ORF">CAUJ_LOCUS2683</name>
</gene>
<protein>
    <recommendedName>
        <fullName evidence="7">Protein pellino</fullName>
    </recommendedName>
</protein>
<organism evidence="5 6">
    <name type="scientific">Caenorhabditis auriculariae</name>
    <dbReference type="NCBI Taxonomy" id="2777116"/>
    <lineage>
        <taxon>Eukaryota</taxon>
        <taxon>Metazoa</taxon>
        <taxon>Ecdysozoa</taxon>
        <taxon>Nematoda</taxon>
        <taxon>Chromadorea</taxon>
        <taxon>Rhabditida</taxon>
        <taxon>Rhabditina</taxon>
        <taxon>Rhabditomorpha</taxon>
        <taxon>Rhabditoidea</taxon>
        <taxon>Rhabditidae</taxon>
        <taxon>Peloderinae</taxon>
        <taxon>Caenorhabditis</taxon>
    </lineage>
</organism>
<sequence length="439" mass="49167">MAENREEDSAESLFCDESSQNCVKMPSNANLEDDESVYGQMVLLGYNGIAESKGVSLTRRSKITWLPKTRTITRLFFTSGRTQTHVEEYVIEPSKDMFQIGRSSEEQIDFTVVDTYLAVAPSASAHHHHHKKSEKSDRISSTISRYACRILIDRENGNKAFLYAAGFDLAKNIFLGDKSTKWTKKNGEMDGLTTNGVLILHPNRNTEDLNSEDTENQELYVWREISVGGDIYTLRDTRSSSSRGQLVPEETNMLQDGTLIDLCGATILWRTADGLARSPSALELEMALDRLNAGRPQCPVNLNTLIIPKKKSSKATNSRQAYVYLRCGHVQGRHEWGVVMNGNGQISGGKCPICLVESERIIQLTMGMETTFHIDSGSLDYAFNPCGHVASKNTVRYWSRIPLPQGTNSFHPVCPFCTTMLATEKPFLRLIFQDHCFDS</sequence>
<dbReference type="InterPro" id="IPR048335">
    <property type="entry name" value="Pellino_RING"/>
</dbReference>
<feature type="domain" description="Pellino RING" evidence="4">
    <location>
        <begin position="291"/>
        <end position="435"/>
    </location>
</feature>
<dbReference type="OrthoDB" id="8801906at2759"/>
<dbReference type="EMBL" id="CAJGYM010000005">
    <property type="protein sequence ID" value="CAD6186764.1"/>
    <property type="molecule type" value="Genomic_DNA"/>
</dbReference>
<dbReference type="InterPro" id="IPR006800">
    <property type="entry name" value="Pellino_fam"/>
</dbReference>